<reference evidence="1 2" key="1">
    <citation type="submission" date="2016-10" db="EMBL/GenBank/DDBJ databases">
        <authorList>
            <person name="de Groot N.N."/>
        </authorList>
    </citation>
    <scope>NUCLEOTIDE SEQUENCE [LARGE SCALE GENOMIC DNA]</scope>
    <source>
        <strain evidence="1 2">DSM 23609</strain>
    </source>
</reference>
<dbReference type="STRING" id="1076937.SAMN04488120_1193"/>
<dbReference type="EMBL" id="FOOC01000019">
    <property type="protein sequence ID" value="SFF65942.1"/>
    <property type="molecule type" value="Genomic_DNA"/>
</dbReference>
<accession>A0A1I2KFZ7</accession>
<dbReference type="AlphaFoldDB" id="A0A1I2KFZ7"/>
<sequence length="263" mass="29337">MNALLGRIGAALAAYLSRPAHVHSTAPAITGERLLAVLQPGDVLLVEGHSRISTAIKYLTQSTWSHAALYVGFESLQRAGRDPSHCFVEADINEGVRSVGIDEFTGLHTRICRPVGLSEPDLQRLIAHVIQRLGHRYDLRNVFDLARYLLPTPPVPLGLRRRLIQLGSGDPTRAICSTLIAQAFQAIQYPILPIVEQHSAERPDCPACVEEILRMRHHSLFVPRDFDVSPYFAVVKPTLAEGFDYKRLHWLHREPDPDQRAAS</sequence>
<dbReference type="InterPro" id="IPR038765">
    <property type="entry name" value="Papain-like_cys_pep_sf"/>
</dbReference>
<dbReference type="RefSeq" id="WP_091535711.1">
    <property type="nucleotide sequence ID" value="NZ_FOOC01000019.1"/>
</dbReference>
<dbReference type="Proteomes" id="UP000199771">
    <property type="component" value="Unassembled WGS sequence"/>
</dbReference>
<proteinExistence type="predicted"/>
<dbReference type="Gene3D" id="3.90.1720.10">
    <property type="entry name" value="endopeptidase domain like (from Nostoc punctiforme)"/>
    <property type="match status" value="1"/>
</dbReference>
<protein>
    <submittedName>
        <fullName evidence="1">Permuted papain-like amidase enzyme, YaeF/YiiX, C92 family</fullName>
    </submittedName>
</protein>
<name>A0A1I2KFZ7_9GAMM</name>
<evidence type="ECO:0000313" key="1">
    <source>
        <dbReference type="EMBL" id="SFF65942.1"/>
    </source>
</evidence>
<organism evidence="1 2">
    <name type="scientific">Fontimonas thermophila</name>
    <dbReference type="NCBI Taxonomy" id="1076937"/>
    <lineage>
        <taxon>Bacteria</taxon>
        <taxon>Pseudomonadati</taxon>
        <taxon>Pseudomonadota</taxon>
        <taxon>Gammaproteobacteria</taxon>
        <taxon>Nevskiales</taxon>
        <taxon>Nevskiaceae</taxon>
        <taxon>Fontimonas</taxon>
    </lineage>
</organism>
<gene>
    <name evidence="1" type="ORF">SAMN04488120_1193</name>
</gene>
<dbReference type="InterPro" id="IPR024453">
    <property type="entry name" value="Peptidase_C92"/>
</dbReference>
<evidence type="ECO:0000313" key="2">
    <source>
        <dbReference type="Proteomes" id="UP000199771"/>
    </source>
</evidence>
<dbReference type="OrthoDB" id="1550427at2"/>
<dbReference type="Pfam" id="PF05708">
    <property type="entry name" value="Peptidase_C92"/>
    <property type="match status" value="1"/>
</dbReference>
<keyword evidence="2" id="KW-1185">Reference proteome</keyword>
<dbReference type="SUPFAM" id="SSF54001">
    <property type="entry name" value="Cysteine proteinases"/>
    <property type="match status" value="1"/>
</dbReference>